<dbReference type="EMBL" id="PQFF01000023">
    <property type="protein sequence ID" value="RHZ88209.1"/>
    <property type="molecule type" value="Genomic_DNA"/>
</dbReference>
<keyword evidence="3" id="KW-0472">Membrane</keyword>
<dbReference type="STRING" id="1348612.A0A397JIL1"/>
<evidence type="ECO:0000256" key="2">
    <source>
        <dbReference type="ARBA" id="ARBA00022737"/>
    </source>
</evidence>
<evidence type="ECO:0000256" key="1">
    <source>
        <dbReference type="ARBA" id="ARBA00022441"/>
    </source>
</evidence>
<feature type="transmembrane region" description="Helical" evidence="3">
    <location>
        <begin position="574"/>
        <end position="593"/>
    </location>
</feature>
<protein>
    <recommendedName>
        <fullName evidence="7">Galactose oxidase</fullName>
    </recommendedName>
</protein>
<keyword evidence="4" id="KW-0732">Signal</keyword>
<sequence>MNSLLFIFAFVFLKSSIVVALFNPGDRYFHETVHIGDKLFFLGGYNDNHLSDFFYLDLSISFHKDIPPWYNLDFRKIPFGVSKAASSFGGSDNATIFLIGGERSDSISSYIYSFNTKSFIWRSQPRSLYKSFEWLWDMKGVTDDKGRIYFYGGRSSNSRASSNKLQILESNILESLKITWFESSSRYGHTVTLLSNGIIVIIGGYVNDKSGIDKVSYIHIYIPPWYNLDFRKIPFGVSKAASSFGGSDNATIFLIGGERSDSISSYIYSFNTKSFIWRSQPRSLYKSFEWLWDMKGVTDDKGRIYFYGGRSSNSRASSNKLQILESNILESLKITWFESSSRYGHTVTLLSNGIIVIIGGYVNDKSGIDKILLYNTNKSNWTSMITQGISLSERARHTAALINDGRIIVYGGIKKDSFDPNLVVLDTNFQPFKWLTPEVNHPPLYGLYGHSANIVGDYMILAFGKFKIFDEEIYNRHTYLIDVRNYTWVSYFHPKRNVDLTTQMITTQVVTTTQMITTQVVTTTHVITSPVVTTHVITTQVVTTHVITTQVTETQVTAAQETIFDLLSRVIKSLIFYSIIIPIFIFFFSHYITSEPHRHSRYR</sequence>
<dbReference type="PANTHER" id="PTHR46093:SF18">
    <property type="entry name" value="FIBRONECTIN TYPE-III DOMAIN-CONTAINING PROTEIN"/>
    <property type="match status" value="1"/>
</dbReference>
<feature type="signal peptide" evidence="4">
    <location>
        <begin position="1"/>
        <end position="20"/>
    </location>
</feature>
<dbReference type="Pfam" id="PF24681">
    <property type="entry name" value="Kelch_KLHDC2_KLHL20_DRC7"/>
    <property type="match status" value="2"/>
</dbReference>
<keyword evidence="3" id="KW-1133">Transmembrane helix</keyword>
<dbReference type="AlphaFoldDB" id="A0A397JIL1"/>
<evidence type="ECO:0000313" key="6">
    <source>
        <dbReference type="Proteomes" id="UP000266861"/>
    </source>
</evidence>
<dbReference type="OrthoDB" id="432528at2759"/>
<keyword evidence="1" id="KW-0880">Kelch repeat</keyword>
<proteinExistence type="predicted"/>
<gene>
    <name evidence="5" type="ORF">Glove_25g21</name>
</gene>
<dbReference type="Proteomes" id="UP000266861">
    <property type="component" value="Unassembled WGS sequence"/>
</dbReference>
<feature type="chain" id="PRO_5017481512" description="Galactose oxidase" evidence="4">
    <location>
        <begin position="21"/>
        <end position="603"/>
    </location>
</feature>
<reference evidence="5 6" key="1">
    <citation type="submission" date="2018-08" db="EMBL/GenBank/DDBJ databases">
        <title>Genome and evolution of the arbuscular mycorrhizal fungus Diversispora epigaea (formerly Glomus versiforme) and its bacterial endosymbionts.</title>
        <authorList>
            <person name="Sun X."/>
            <person name="Fei Z."/>
            <person name="Harrison M."/>
        </authorList>
    </citation>
    <scope>NUCLEOTIDE SEQUENCE [LARGE SCALE GENOMIC DNA]</scope>
    <source>
        <strain evidence="5 6">IT104</strain>
    </source>
</reference>
<evidence type="ECO:0008006" key="7">
    <source>
        <dbReference type="Google" id="ProtNLM"/>
    </source>
</evidence>
<keyword evidence="3" id="KW-0812">Transmembrane</keyword>
<dbReference type="SUPFAM" id="SSF117281">
    <property type="entry name" value="Kelch motif"/>
    <property type="match status" value="2"/>
</dbReference>
<evidence type="ECO:0000313" key="5">
    <source>
        <dbReference type="EMBL" id="RHZ88209.1"/>
    </source>
</evidence>
<dbReference type="InterPro" id="IPR015915">
    <property type="entry name" value="Kelch-typ_b-propeller"/>
</dbReference>
<evidence type="ECO:0000256" key="4">
    <source>
        <dbReference type="SAM" id="SignalP"/>
    </source>
</evidence>
<keyword evidence="2" id="KW-0677">Repeat</keyword>
<dbReference type="Gene3D" id="2.120.10.80">
    <property type="entry name" value="Kelch-type beta propeller"/>
    <property type="match status" value="2"/>
</dbReference>
<name>A0A397JIL1_9GLOM</name>
<organism evidence="5 6">
    <name type="scientific">Diversispora epigaea</name>
    <dbReference type="NCBI Taxonomy" id="1348612"/>
    <lineage>
        <taxon>Eukaryota</taxon>
        <taxon>Fungi</taxon>
        <taxon>Fungi incertae sedis</taxon>
        <taxon>Mucoromycota</taxon>
        <taxon>Glomeromycotina</taxon>
        <taxon>Glomeromycetes</taxon>
        <taxon>Diversisporales</taxon>
        <taxon>Diversisporaceae</taxon>
        <taxon>Diversispora</taxon>
    </lineage>
</organism>
<keyword evidence="6" id="KW-1185">Reference proteome</keyword>
<accession>A0A397JIL1</accession>
<evidence type="ECO:0000256" key="3">
    <source>
        <dbReference type="SAM" id="Phobius"/>
    </source>
</evidence>
<comment type="caution">
    <text evidence="5">The sequence shown here is derived from an EMBL/GenBank/DDBJ whole genome shotgun (WGS) entry which is preliminary data.</text>
</comment>
<dbReference type="PANTHER" id="PTHR46093">
    <property type="entry name" value="ACYL-COA-BINDING DOMAIN-CONTAINING PROTEIN 5"/>
    <property type="match status" value="1"/>
</dbReference>